<reference evidence="2 3" key="1">
    <citation type="journal article" date="2011" name="Science">
        <title>The ecoresponsive genome of Daphnia pulex.</title>
        <authorList>
            <person name="Colbourne J.K."/>
            <person name="Pfrender M.E."/>
            <person name="Gilbert D."/>
            <person name="Thomas W.K."/>
            <person name="Tucker A."/>
            <person name="Oakley T.H."/>
            <person name="Tokishita S."/>
            <person name="Aerts A."/>
            <person name="Arnold G.J."/>
            <person name="Basu M.K."/>
            <person name="Bauer D.J."/>
            <person name="Caceres C.E."/>
            <person name="Carmel L."/>
            <person name="Casola C."/>
            <person name="Choi J.H."/>
            <person name="Detter J.C."/>
            <person name="Dong Q."/>
            <person name="Dusheyko S."/>
            <person name="Eads B.D."/>
            <person name="Frohlich T."/>
            <person name="Geiler-Samerotte K.A."/>
            <person name="Gerlach D."/>
            <person name="Hatcher P."/>
            <person name="Jogdeo S."/>
            <person name="Krijgsveld J."/>
            <person name="Kriventseva E.V."/>
            <person name="Kultz D."/>
            <person name="Laforsch C."/>
            <person name="Lindquist E."/>
            <person name="Lopez J."/>
            <person name="Manak J.R."/>
            <person name="Muller J."/>
            <person name="Pangilinan J."/>
            <person name="Patwardhan R.P."/>
            <person name="Pitluck S."/>
            <person name="Pritham E.J."/>
            <person name="Rechtsteiner A."/>
            <person name="Rho M."/>
            <person name="Rogozin I.B."/>
            <person name="Sakarya O."/>
            <person name="Salamov A."/>
            <person name="Schaack S."/>
            <person name="Shapiro H."/>
            <person name="Shiga Y."/>
            <person name="Skalitzky C."/>
            <person name="Smith Z."/>
            <person name="Souvorov A."/>
            <person name="Sung W."/>
            <person name="Tang Z."/>
            <person name="Tsuchiya D."/>
            <person name="Tu H."/>
            <person name="Vos H."/>
            <person name="Wang M."/>
            <person name="Wolf Y.I."/>
            <person name="Yamagata H."/>
            <person name="Yamada T."/>
            <person name="Ye Y."/>
            <person name="Shaw J.R."/>
            <person name="Andrews J."/>
            <person name="Crease T.J."/>
            <person name="Tang H."/>
            <person name="Lucas S.M."/>
            <person name="Robertson H.M."/>
            <person name="Bork P."/>
            <person name="Koonin E.V."/>
            <person name="Zdobnov E.M."/>
            <person name="Grigoriev I.V."/>
            <person name="Lynch M."/>
            <person name="Boore J.L."/>
        </authorList>
    </citation>
    <scope>NUCLEOTIDE SEQUENCE [LARGE SCALE GENOMIC DNA]</scope>
</reference>
<dbReference type="KEGG" id="dpx:DAPPUDRAFT_253892"/>
<dbReference type="PRINTS" id="PR01217">
    <property type="entry name" value="PRICHEXTENSN"/>
</dbReference>
<evidence type="ECO:0000313" key="3">
    <source>
        <dbReference type="Proteomes" id="UP000000305"/>
    </source>
</evidence>
<dbReference type="EMBL" id="GL732595">
    <property type="protein sequence ID" value="EFX72869.1"/>
    <property type="molecule type" value="Genomic_DNA"/>
</dbReference>
<dbReference type="AlphaFoldDB" id="E9H5W3"/>
<sequence length="162" mass="17347">MTTATTPVPVTSAAVTNPSTVTLLLTRPPSIFTTTKRPNRPLRPVRPGRPTRPTRPTIRPTTPNGTNPPGVFTMSPILGSFTRPPFQPVTRPTPLPPKPKPTSLKPTTTTGKPFPAPASVGNGECTNYIPVSSQNTMSGMTAWCNNNCRLGYCPSDFCKCSE</sequence>
<dbReference type="Proteomes" id="UP000000305">
    <property type="component" value="Unassembled WGS sequence"/>
</dbReference>
<proteinExistence type="predicted"/>
<organism evidence="2 3">
    <name type="scientific">Daphnia pulex</name>
    <name type="common">Water flea</name>
    <dbReference type="NCBI Taxonomy" id="6669"/>
    <lineage>
        <taxon>Eukaryota</taxon>
        <taxon>Metazoa</taxon>
        <taxon>Ecdysozoa</taxon>
        <taxon>Arthropoda</taxon>
        <taxon>Crustacea</taxon>
        <taxon>Branchiopoda</taxon>
        <taxon>Diplostraca</taxon>
        <taxon>Cladocera</taxon>
        <taxon>Anomopoda</taxon>
        <taxon>Daphniidae</taxon>
        <taxon>Daphnia</taxon>
    </lineage>
</organism>
<feature type="compositionally biased region" description="Pro residues" evidence="1">
    <location>
        <begin position="85"/>
        <end position="100"/>
    </location>
</feature>
<feature type="compositionally biased region" description="Low complexity" evidence="1">
    <location>
        <begin position="101"/>
        <end position="113"/>
    </location>
</feature>
<feature type="compositionally biased region" description="Low complexity" evidence="1">
    <location>
        <begin position="54"/>
        <end position="70"/>
    </location>
</feature>
<gene>
    <name evidence="2" type="ORF">DAPPUDRAFT_253892</name>
</gene>
<evidence type="ECO:0000256" key="1">
    <source>
        <dbReference type="SAM" id="MobiDB-lite"/>
    </source>
</evidence>
<accession>E9H5W3</accession>
<feature type="region of interest" description="Disordered" evidence="1">
    <location>
        <begin position="31"/>
        <end position="118"/>
    </location>
</feature>
<keyword evidence="3" id="KW-1185">Reference proteome</keyword>
<evidence type="ECO:0000313" key="2">
    <source>
        <dbReference type="EMBL" id="EFX72869.1"/>
    </source>
</evidence>
<dbReference type="HOGENOM" id="CLU_1637145_0_0_1"/>
<protein>
    <submittedName>
        <fullName evidence="2">Uncharacterized protein</fullName>
    </submittedName>
</protein>
<name>E9H5W3_DAPPU</name>
<dbReference type="InParanoid" id="E9H5W3"/>